<protein>
    <submittedName>
        <fullName evidence="2">Uncharacterized protein</fullName>
    </submittedName>
</protein>
<feature type="region of interest" description="Disordered" evidence="1">
    <location>
        <begin position="361"/>
        <end position="417"/>
    </location>
</feature>
<name>K0SK53_THAOC</name>
<dbReference type="EMBL" id="AGNL01024074">
    <property type="protein sequence ID" value="EJK58867.1"/>
    <property type="molecule type" value="Genomic_DNA"/>
</dbReference>
<accession>K0SK53</accession>
<dbReference type="AlphaFoldDB" id="K0SK53"/>
<comment type="caution">
    <text evidence="2">The sequence shown here is derived from an EMBL/GenBank/DDBJ whole genome shotgun (WGS) entry which is preliminary data.</text>
</comment>
<organism evidence="2 3">
    <name type="scientific">Thalassiosira oceanica</name>
    <name type="common">Marine diatom</name>
    <dbReference type="NCBI Taxonomy" id="159749"/>
    <lineage>
        <taxon>Eukaryota</taxon>
        <taxon>Sar</taxon>
        <taxon>Stramenopiles</taxon>
        <taxon>Ochrophyta</taxon>
        <taxon>Bacillariophyta</taxon>
        <taxon>Coscinodiscophyceae</taxon>
        <taxon>Thalassiosirophycidae</taxon>
        <taxon>Thalassiosirales</taxon>
        <taxon>Thalassiosiraceae</taxon>
        <taxon>Thalassiosira</taxon>
    </lineage>
</organism>
<feature type="region of interest" description="Disordered" evidence="1">
    <location>
        <begin position="327"/>
        <end position="348"/>
    </location>
</feature>
<evidence type="ECO:0000313" key="2">
    <source>
        <dbReference type="EMBL" id="EJK58867.1"/>
    </source>
</evidence>
<reference evidence="2 3" key="1">
    <citation type="journal article" date="2012" name="Genome Biol.">
        <title>Genome and low-iron response of an oceanic diatom adapted to chronic iron limitation.</title>
        <authorList>
            <person name="Lommer M."/>
            <person name="Specht M."/>
            <person name="Roy A.S."/>
            <person name="Kraemer L."/>
            <person name="Andreson R."/>
            <person name="Gutowska M.A."/>
            <person name="Wolf J."/>
            <person name="Bergner S.V."/>
            <person name="Schilhabel M.B."/>
            <person name="Klostermeier U.C."/>
            <person name="Beiko R.G."/>
            <person name="Rosenstiel P."/>
            <person name="Hippler M."/>
            <person name="Laroche J."/>
        </authorList>
    </citation>
    <scope>NUCLEOTIDE SEQUENCE [LARGE SCALE GENOMIC DNA]</scope>
    <source>
        <strain evidence="2 3">CCMP1005</strain>
    </source>
</reference>
<sequence length="443" mass="50637">MDEFHDRPSWTLHLDNSNDVVGMKFRTNDLALFDDELEHIRRLQRRLMDEKLSARIDDKELDDYARGYMSDDELSQWRYCSIKTDAFGTELDVNYPVVHSLPFVGVGARRSSANLFHAAMGRPILRMIMENLGVEEDEFECEELRAEKELSSETMERLYELFIHKINKFPIRESTGLWPVDTLMRCQDFLEEEYIGQRECYNQWHRARCAVIQFVNNLWNWTAEGVHMLNQFDHVYRESNGLPKARTKIVLGGTKEPRSSISSAEDESESQHRCDSQTTEEVYSSSLGSYMDPAEKLELERKYRSYCAHTYDDSSCREDDDYNSDSCSISGDFSRSNDSSCRKGRKDDDTVSNQLLVSSQMSLHDNDGTACGNIGDINEHKSESSDEEGSSEESEEESESSNKSESSESSSSSSGLSDLSVQYILLDMVTTPAADPHPPMWGV</sequence>
<feature type="compositionally biased region" description="Polar residues" evidence="1">
    <location>
        <begin position="276"/>
        <end position="287"/>
    </location>
</feature>
<feature type="region of interest" description="Disordered" evidence="1">
    <location>
        <begin position="253"/>
        <end position="287"/>
    </location>
</feature>
<keyword evidence="3" id="KW-1185">Reference proteome</keyword>
<dbReference type="Proteomes" id="UP000266841">
    <property type="component" value="Unassembled WGS sequence"/>
</dbReference>
<feature type="compositionally biased region" description="Acidic residues" evidence="1">
    <location>
        <begin position="385"/>
        <end position="399"/>
    </location>
</feature>
<proteinExistence type="predicted"/>
<feature type="compositionally biased region" description="Low complexity" evidence="1">
    <location>
        <begin position="407"/>
        <end position="417"/>
    </location>
</feature>
<feature type="compositionally biased region" description="Polar residues" evidence="1">
    <location>
        <begin position="327"/>
        <end position="339"/>
    </location>
</feature>
<gene>
    <name evidence="2" type="ORF">THAOC_20976</name>
</gene>
<evidence type="ECO:0000313" key="3">
    <source>
        <dbReference type="Proteomes" id="UP000266841"/>
    </source>
</evidence>
<evidence type="ECO:0000256" key="1">
    <source>
        <dbReference type="SAM" id="MobiDB-lite"/>
    </source>
</evidence>